<dbReference type="PROSITE" id="PS51379">
    <property type="entry name" value="4FE4S_FER_2"/>
    <property type="match status" value="1"/>
</dbReference>
<sequence length="535" mass="57924">MRYAPGEICTLALISGLKRASVQISSLRPWARRQLVADSTGFLKYDRALPPRRPVEVRIRDWKDVYVARQNGEDPLFPTQEVRKQAARCMDCGIPFCHHACPVANLIPEWNDLARRDDWKDAIERLHATNNFPEFTGKLCPAPCEGSCVLNLQESPVTIKQIEWEIIDRAYDEGWVQPQSPAERTGTKVAVVGSGPAGLAAAQQLTRAGHDVTVYERADRVGGLLRYGIPEFKMEKAVLDRRLDQMRAEGTRFVTGVEVGGSGEHDLSTEQLRSDFDAVVLAGGATIGRDLPAPGRELSGIHLAMDFLPYGNLQALGELDAPPIDAAGKHVVIIGGGDTGADCLGTAHRQGAASVTQLEIMPAPPDRRDAGANPWPTYPMIMRVSSAHEEGGERVYSVNTERFLGHEEGPGSGHVRALLLHEVERVDGRFQKVEGSERELPADLVFLAMGFTGAQREGLVDALGVEVDGRGNVARDAQFMSTEPGVFVAGDIGRGQSLIVWAIAEGRAAAAAADTWLTGNSMLPVPVSPTTVALR</sequence>
<proteinExistence type="predicted"/>
<dbReference type="Pfam" id="PF07992">
    <property type="entry name" value="Pyr_redox_2"/>
    <property type="match status" value="2"/>
</dbReference>
<keyword evidence="1" id="KW-0028">Amino-acid biosynthesis</keyword>
<keyword evidence="3" id="KW-0314">Glutamate biosynthesis</keyword>
<dbReference type="AlphaFoldDB" id="A0A6J4HWW8"/>
<comment type="pathway">
    <text evidence="4">Amino-acid biosynthesis.</text>
</comment>
<dbReference type="GO" id="GO:0016639">
    <property type="term" value="F:oxidoreductase activity, acting on the CH-NH2 group of donors, NAD or NADP as acceptor"/>
    <property type="evidence" value="ECO:0007669"/>
    <property type="project" value="InterPro"/>
</dbReference>
<dbReference type="InterPro" id="IPR028261">
    <property type="entry name" value="DPD_II"/>
</dbReference>
<dbReference type="Gene3D" id="1.10.1060.10">
    <property type="entry name" value="Alpha-helical ferredoxin"/>
    <property type="match status" value="1"/>
</dbReference>
<dbReference type="PANTHER" id="PTHR43100:SF1">
    <property type="entry name" value="GLUTAMATE SYNTHASE [NADPH] SMALL CHAIN"/>
    <property type="match status" value="1"/>
</dbReference>
<dbReference type="GO" id="GO:0051536">
    <property type="term" value="F:iron-sulfur cluster binding"/>
    <property type="evidence" value="ECO:0007669"/>
    <property type="project" value="InterPro"/>
</dbReference>
<dbReference type="EMBL" id="CADCTN010000086">
    <property type="protein sequence ID" value="CAA9235201.1"/>
    <property type="molecule type" value="Genomic_DNA"/>
</dbReference>
<evidence type="ECO:0000256" key="4">
    <source>
        <dbReference type="ARBA" id="ARBA00029440"/>
    </source>
</evidence>
<dbReference type="InterPro" id="IPR006005">
    <property type="entry name" value="Glut_synth_ssu1"/>
</dbReference>
<dbReference type="GO" id="GO:0006537">
    <property type="term" value="P:glutamate biosynthetic process"/>
    <property type="evidence" value="ECO:0007669"/>
    <property type="project" value="UniProtKB-KW"/>
</dbReference>
<dbReference type="GO" id="GO:0004355">
    <property type="term" value="F:glutamate synthase (NADPH) activity"/>
    <property type="evidence" value="ECO:0007669"/>
    <property type="project" value="UniProtKB-EC"/>
</dbReference>
<dbReference type="Gene3D" id="3.50.50.60">
    <property type="entry name" value="FAD/NAD(P)-binding domain"/>
    <property type="match status" value="2"/>
</dbReference>
<dbReference type="InterPro" id="IPR051394">
    <property type="entry name" value="Glutamate_Synthase"/>
</dbReference>
<evidence type="ECO:0000259" key="5">
    <source>
        <dbReference type="PROSITE" id="PS51379"/>
    </source>
</evidence>
<feature type="domain" description="4Fe-4S ferredoxin-type" evidence="5">
    <location>
        <begin position="80"/>
        <end position="111"/>
    </location>
</feature>
<dbReference type="Pfam" id="PF14691">
    <property type="entry name" value="Fer4_20"/>
    <property type="match status" value="1"/>
</dbReference>
<evidence type="ECO:0000256" key="3">
    <source>
        <dbReference type="ARBA" id="ARBA00023164"/>
    </source>
</evidence>
<protein>
    <submittedName>
        <fullName evidence="6">Glutamate synthase [NADPH] small chain</fullName>
        <ecNumber evidence="6">1.4.1.13</ecNumber>
    </submittedName>
</protein>
<keyword evidence="2 6" id="KW-0560">Oxidoreductase</keyword>
<reference evidence="6" key="1">
    <citation type="submission" date="2020-02" db="EMBL/GenBank/DDBJ databases">
        <authorList>
            <person name="Meier V. D."/>
        </authorList>
    </citation>
    <scope>NUCLEOTIDE SEQUENCE</scope>
    <source>
        <strain evidence="6">AVDCRST_MAG52</strain>
    </source>
</reference>
<dbReference type="SUPFAM" id="SSF46548">
    <property type="entry name" value="alpha-helical ferredoxin"/>
    <property type="match status" value="1"/>
</dbReference>
<dbReference type="InterPro" id="IPR009051">
    <property type="entry name" value="Helical_ferredxn"/>
</dbReference>
<dbReference type="EC" id="1.4.1.13" evidence="6"/>
<evidence type="ECO:0000256" key="2">
    <source>
        <dbReference type="ARBA" id="ARBA00023002"/>
    </source>
</evidence>
<evidence type="ECO:0000313" key="6">
    <source>
        <dbReference type="EMBL" id="CAA9235201.1"/>
    </source>
</evidence>
<dbReference type="InterPro" id="IPR023753">
    <property type="entry name" value="FAD/NAD-binding_dom"/>
</dbReference>
<organism evidence="6">
    <name type="scientific">uncultured Blastococcus sp</name>
    <dbReference type="NCBI Taxonomy" id="217144"/>
    <lineage>
        <taxon>Bacteria</taxon>
        <taxon>Bacillati</taxon>
        <taxon>Actinomycetota</taxon>
        <taxon>Actinomycetes</taxon>
        <taxon>Geodermatophilales</taxon>
        <taxon>Geodermatophilaceae</taxon>
        <taxon>Blastococcus</taxon>
        <taxon>environmental samples</taxon>
    </lineage>
</organism>
<name>A0A6J4HWW8_9ACTN</name>
<gene>
    <name evidence="6" type="ORF">AVDCRST_MAG52-1270</name>
</gene>
<evidence type="ECO:0000256" key="1">
    <source>
        <dbReference type="ARBA" id="ARBA00022605"/>
    </source>
</evidence>
<dbReference type="InterPro" id="IPR036188">
    <property type="entry name" value="FAD/NAD-bd_sf"/>
</dbReference>
<dbReference type="InterPro" id="IPR017896">
    <property type="entry name" value="4Fe4S_Fe-S-bd"/>
</dbReference>
<dbReference type="PANTHER" id="PTHR43100">
    <property type="entry name" value="GLUTAMATE SYNTHASE [NADPH] SMALL CHAIN"/>
    <property type="match status" value="1"/>
</dbReference>
<accession>A0A6J4HWW8</accession>
<dbReference type="PRINTS" id="PR00419">
    <property type="entry name" value="ADXRDTASE"/>
</dbReference>
<dbReference type="NCBIfam" id="TIGR01317">
    <property type="entry name" value="GOGAT_sm_gam"/>
    <property type="match status" value="1"/>
</dbReference>
<dbReference type="SUPFAM" id="SSF51971">
    <property type="entry name" value="Nucleotide-binding domain"/>
    <property type="match status" value="2"/>
</dbReference>